<dbReference type="Pfam" id="PF02698">
    <property type="entry name" value="DUF218"/>
    <property type="match status" value="1"/>
</dbReference>
<keyword evidence="4" id="KW-1185">Reference proteome</keyword>
<dbReference type="InterPro" id="IPR014729">
    <property type="entry name" value="Rossmann-like_a/b/a_fold"/>
</dbReference>
<dbReference type="AlphaFoldDB" id="A0A4Q0VQH4"/>
<comment type="caution">
    <text evidence="3">The sequence shown here is derived from an EMBL/GenBank/DDBJ whole genome shotgun (WGS) entry which is preliminary data.</text>
</comment>
<dbReference type="GO" id="GO:0043164">
    <property type="term" value="P:Gram-negative-bacterium-type cell wall biogenesis"/>
    <property type="evidence" value="ECO:0007669"/>
    <property type="project" value="TreeGrafter"/>
</dbReference>
<reference evidence="3 4" key="1">
    <citation type="journal article" date="2019" name="Int. J. Syst. Evol. Microbiol.">
        <title>Anaerobacillus alkaliphilus sp. nov., a novel alkaliphilic and moderately halophilic bacterium.</title>
        <authorList>
            <person name="Borsodi A.K."/>
            <person name="Aszalos J.M."/>
            <person name="Bihari P."/>
            <person name="Nagy I."/>
            <person name="Schumann P."/>
            <person name="Sproer C."/>
            <person name="Kovacs A.L."/>
            <person name="Boka K."/>
            <person name="Dobosy P."/>
            <person name="Ovari M."/>
            <person name="Szili-Kovacs T."/>
            <person name="Toth E."/>
        </authorList>
    </citation>
    <scope>NUCLEOTIDE SEQUENCE [LARGE SCALE GENOMIC DNA]</scope>
    <source>
        <strain evidence="3 4">B16-10</strain>
    </source>
</reference>
<dbReference type="Proteomes" id="UP000290649">
    <property type="component" value="Unassembled WGS sequence"/>
</dbReference>
<evidence type="ECO:0000256" key="1">
    <source>
        <dbReference type="SAM" id="Phobius"/>
    </source>
</evidence>
<evidence type="ECO:0000313" key="4">
    <source>
        <dbReference type="Proteomes" id="UP000290649"/>
    </source>
</evidence>
<dbReference type="InterPro" id="IPR003848">
    <property type="entry name" value="DUF218"/>
</dbReference>
<dbReference type="RefSeq" id="WP_129080035.1">
    <property type="nucleotide sequence ID" value="NZ_QOUX01000046.1"/>
</dbReference>
<organism evidence="3 4">
    <name type="scientific">Anaerobacillus alkaliphilus</name>
    <dbReference type="NCBI Taxonomy" id="1548597"/>
    <lineage>
        <taxon>Bacteria</taxon>
        <taxon>Bacillati</taxon>
        <taxon>Bacillota</taxon>
        <taxon>Bacilli</taxon>
        <taxon>Bacillales</taxon>
        <taxon>Bacillaceae</taxon>
        <taxon>Anaerobacillus</taxon>
    </lineage>
</organism>
<dbReference type="EMBL" id="QOUX01000046">
    <property type="protein sequence ID" value="RXI98683.1"/>
    <property type="molecule type" value="Genomic_DNA"/>
</dbReference>
<sequence length="190" mass="21676">MKKYLIIGTVFLLVPIFYVITMHSLMVHTAKQVPPKDVDHVMVLGAKLNGDVMSLSLYYRMLTALTYLQENDGAKVIVSGGQGEGEWISEAEAMARYLVEQGIAQERIILEDVSTNTFENFTFSREILGEEVKEIVVVTNDFHLFRSTIIAKRLGFEPYPLAAETPWVVKGKLWTREYLAIIKTWVFDRL</sequence>
<evidence type="ECO:0000259" key="2">
    <source>
        <dbReference type="Pfam" id="PF02698"/>
    </source>
</evidence>
<evidence type="ECO:0000313" key="3">
    <source>
        <dbReference type="EMBL" id="RXI98683.1"/>
    </source>
</evidence>
<feature type="domain" description="DUF218" evidence="2">
    <location>
        <begin position="39"/>
        <end position="179"/>
    </location>
</feature>
<dbReference type="Gene3D" id="3.40.50.620">
    <property type="entry name" value="HUPs"/>
    <property type="match status" value="1"/>
</dbReference>
<dbReference type="GO" id="GO:0000270">
    <property type="term" value="P:peptidoglycan metabolic process"/>
    <property type="evidence" value="ECO:0007669"/>
    <property type="project" value="TreeGrafter"/>
</dbReference>
<keyword evidence="1" id="KW-0812">Transmembrane</keyword>
<dbReference type="CDD" id="cd06259">
    <property type="entry name" value="YdcF-like"/>
    <property type="match status" value="1"/>
</dbReference>
<keyword evidence="1" id="KW-0472">Membrane</keyword>
<keyword evidence="1" id="KW-1133">Transmembrane helix</keyword>
<dbReference type="InterPro" id="IPR051599">
    <property type="entry name" value="Cell_Envelope_Assoc"/>
</dbReference>
<dbReference type="OrthoDB" id="9782395at2"/>
<name>A0A4Q0VQH4_9BACI</name>
<dbReference type="PANTHER" id="PTHR30336:SF4">
    <property type="entry name" value="ENVELOPE BIOGENESIS FACTOR ELYC"/>
    <property type="match status" value="1"/>
</dbReference>
<dbReference type="GO" id="GO:0005886">
    <property type="term" value="C:plasma membrane"/>
    <property type="evidence" value="ECO:0007669"/>
    <property type="project" value="TreeGrafter"/>
</dbReference>
<gene>
    <name evidence="3" type="ORF">DS745_20440</name>
</gene>
<dbReference type="PANTHER" id="PTHR30336">
    <property type="entry name" value="INNER MEMBRANE PROTEIN, PROBABLE PERMEASE"/>
    <property type="match status" value="1"/>
</dbReference>
<protein>
    <submittedName>
        <fullName evidence="3">YdcF family protein</fullName>
    </submittedName>
</protein>
<feature type="transmembrane region" description="Helical" evidence="1">
    <location>
        <begin position="6"/>
        <end position="27"/>
    </location>
</feature>
<accession>A0A4Q0VQH4</accession>
<proteinExistence type="predicted"/>